<evidence type="ECO:0000313" key="1">
    <source>
        <dbReference type="EMBL" id="KKT34026.1"/>
    </source>
</evidence>
<name>A0A0G1GGE4_9BACT</name>
<dbReference type="Proteomes" id="UP000034617">
    <property type="component" value="Unassembled WGS sequence"/>
</dbReference>
<protein>
    <submittedName>
        <fullName evidence="1">Uncharacterized protein</fullName>
    </submittedName>
</protein>
<evidence type="ECO:0000313" key="2">
    <source>
        <dbReference type="Proteomes" id="UP000034617"/>
    </source>
</evidence>
<proteinExistence type="predicted"/>
<reference evidence="1 2" key="1">
    <citation type="journal article" date="2015" name="Nature">
        <title>rRNA introns, odd ribosomes, and small enigmatic genomes across a large radiation of phyla.</title>
        <authorList>
            <person name="Brown C.T."/>
            <person name="Hug L.A."/>
            <person name="Thomas B.C."/>
            <person name="Sharon I."/>
            <person name="Castelle C.J."/>
            <person name="Singh A."/>
            <person name="Wilkins M.J."/>
            <person name="Williams K.H."/>
            <person name="Banfield J.F."/>
        </authorList>
    </citation>
    <scope>NUCLEOTIDE SEQUENCE [LARGE SCALE GENOMIC DNA]</scope>
</reference>
<sequence length="102" mass="11382">MAVKPITPGDVAKQKGESFPDAVFEAFNETIAASFVDGCADFTVAEVVKLMVSKGLSEKDIFDRHWLDVEAVYEKAGWHVVYDKPGFNKSYEANFAFTVKRK</sequence>
<gene>
    <name evidence="1" type="ORF">UW22_C0085G0007</name>
</gene>
<dbReference type="EMBL" id="LCHM01000085">
    <property type="protein sequence ID" value="KKT34026.1"/>
    <property type="molecule type" value="Genomic_DNA"/>
</dbReference>
<comment type="caution">
    <text evidence="1">The sequence shown here is derived from an EMBL/GenBank/DDBJ whole genome shotgun (WGS) entry which is preliminary data.</text>
</comment>
<accession>A0A0G1GGE4</accession>
<organism evidence="1 2">
    <name type="scientific">Candidatus Gottesmanbacteria bacterium GW2011_GWB1_44_11c</name>
    <dbReference type="NCBI Taxonomy" id="1618447"/>
    <lineage>
        <taxon>Bacteria</taxon>
        <taxon>Candidatus Gottesmaniibacteriota</taxon>
    </lineage>
</organism>
<dbReference type="AlphaFoldDB" id="A0A0G1GGE4"/>